<dbReference type="RefSeq" id="WP_271276909.1">
    <property type="nucleotide sequence ID" value="NZ_BAABFD010000009.1"/>
</dbReference>
<protein>
    <recommendedName>
        <fullName evidence="11">Glycosyltransferase RgtA/B/C/D-like domain-containing protein</fullName>
    </recommendedName>
</protein>
<feature type="transmembrane region" description="Helical" evidence="8">
    <location>
        <begin position="434"/>
        <end position="453"/>
    </location>
</feature>
<evidence type="ECO:0000256" key="4">
    <source>
        <dbReference type="ARBA" id="ARBA00022679"/>
    </source>
</evidence>
<evidence type="ECO:0000256" key="2">
    <source>
        <dbReference type="ARBA" id="ARBA00022475"/>
    </source>
</evidence>
<evidence type="ECO:0000256" key="8">
    <source>
        <dbReference type="SAM" id="Phobius"/>
    </source>
</evidence>
<keyword evidence="2" id="KW-1003">Cell membrane</keyword>
<feature type="transmembrane region" description="Helical" evidence="8">
    <location>
        <begin position="465"/>
        <end position="485"/>
    </location>
</feature>
<feature type="transmembrane region" description="Helical" evidence="8">
    <location>
        <begin position="524"/>
        <end position="542"/>
    </location>
</feature>
<evidence type="ECO:0000256" key="6">
    <source>
        <dbReference type="ARBA" id="ARBA00022989"/>
    </source>
</evidence>
<evidence type="ECO:0000313" key="9">
    <source>
        <dbReference type="EMBL" id="MDA0642354.1"/>
    </source>
</evidence>
<feature type="transmembrane region" description="Helical" evidence="8">
    <location>
        <begin position="175"/>
        <end position="199"/>
    </location>
</feature>
<accession>A0ABT4SYQ2</accession>
<organism evidence="9 10">
    <name type="scientific">Nonomuraea ferruginea</name>
    <dbReference type="NCBI Taxonomy" id="46174"/>
    <lineage>
        <taxon>Bacteria</taxon>
        <taxon>Bacillati</taxon>
        <taxon>Actinomycetota</taxon>
        <taxon>Actinomycetes</taxon>
        <taxon>Streptosporangiales</taxon>
        <taxon>Streptosporangiaceae</taxon>
        <taxon>Nonomuraea</taxon>
    </lineage>
</organism>
<evidence type="ECO:0000313" key="10">
    <source>
        <dbReference type="Proteomes" id="UP001212498"/>
    </source>
</evidence>
<proteinExistence type="predicted"/>
<feature type="transmembrane region" description="Helical" evidence="8">
    <location>
        <begin position="339"/>
        <end position="361"/>
    </location>
</feature>
<dbReference type="EMBL" id="JAPNUD010000040">
    <property type="protein sequence ID" value="MDA0642354.1"/>
    <property type="molecule type" value="Genomic_DNA"/>
</dbReference>
<dbReference type="InterPro" id="IPR050297">
    <property type="entry name" value="LipidA_mod_glycosyltrf_83"/>
</dbReference>
<feature type="transmembrane region" description="Helical" evidence="8">
    <location>
        <begin position="491"/>
        <end position="512"/>
    </location>
</feature>
<gene>
    <name evidence="9" type="ORF">OUY24_17095</name>
</gene>
<reference evidence="9 10" key="1">
    <citation type="submission" date="2022-11" db="EMBL/GenBank/DDBJ databases">
        <title>Nonomuraea corallina sp. nov., a new species of the genus Nonomuraea isolated from sea side sediment in Thai sea.</title>
        <authorList>
            <person name="Ngamcharungchit C."/>
            <person name="Matsumoto A."/>
            <person name="Suriyachadkun C."/>
            <person name="Panbangred W."/>
            <person name="Inahashi Y."/>
            <person name="Intra B."/>
        </authorList>
    </citation>
    <scope>NUCLEOTIDE SEQUENCE [LARGE SCALE GENOMIC DNA]</scope>
    <source>
        <strain evidence="9 10">DSM 43553</strain>
    </source>
</reference>
<evidence type="ECO:0000256" key="5">
    <source>
        <dbReference type="ARBA" id="ARBA00022692"/>
    </source>
</evidence>
<evidence type="ECO:0000256" key="7">
    <source>
        <dbReference type="ARBA" id="ARBA00023136"/>
    </source>
</evidence>
<keyword evidence="3" id="KW-0328">Glycosyltransferase</keyword>
<dbReference type="PANTHER" id="PTHR33908:SF11">
    <property type="entry name" value="MEMBRANE PROTEIN"/>
    <property type="match status" value="1"/>
</dbReference>
<comment type="subcellular location">
    <subcellularLocation>
        <location evidence="1">Cell membrane</location>
        <topology evidence="1">Multi-pass membrane protein</topology>
    </subcellularLocation>
</comment>
<dbReference type="PANTHER" id="PTHR33908">
    <property type="entry name" value="MANNOSYLTRANSFERASE YKCB-RELATED"/>
    <property type="match status" value="1"/>
</dbReference>
<keyword evidence="4" id="KW-0808">Transferase</keyword>
<evidence type="ECO:0000256" key="3">
    <source>
        <dbReference type="ARBA" id="ARBA00022676"/>
    </source>
</evidence>
<sequence>MRRPPAGRVLAALSVLPALAVAGWLLAALPLLAFGVYRPVVAIPLGLAMAGLLCWAGTRGLVSVAEDADGHGPVDTVRATVGQVAAAVAVAAGAGVFNGVMHGEQLAVRRDPSTYAQYAIWLAREGSLPIPARPEAFGGADPSLIFESVGFYAVGDSVVPQFMPGAPMLFALGEWLGGLFLAPVVLGALAVLAVAGLAARLAGGRWAPVAALAFACCMPIIYTSRATFSEIPSMLLLLGGLALVHDALYGHGRRIGAALGGLTLGLAVLVRVDGLRDVLPVLAFAGLLVAMGRRSPGRHGGLGPPLLAGLAAGAGLGLAAGYGLSRPYLTYLSSSMRPLLLICAAVLVLTLAGTVAAPLLARLRPPGWLPAAGATLVALTMAGLAVRPWLVTVRRVPDNVDDRLTATFIEQIQKANGLPIDGTRLYFEHTLHWVAWYVGVPALVLATLAAAVLTHRLLRGRGLPWLLPLAVIGWATLTTLLRPAITPDHPWAARRLVPVVIPGVILLAVWGAERLRERAGEGRWRGWVVPVCALLLVVPPAVTSIGTAFTPVGRGEAAAVAAMCARIPPDASVLIAERVTADRYTQVVRGACGVPAAEVRQVEGDTAPESDVRRLVERVRAAGRTPVVLAAEEGQVAPYGPVTQLIGLVTRQDERSLTEAPDGTWSLRINVWMALP</sequence>
<evidence type="ECO:0000256" key="1">
    <source>
        <dbReference type="ARBA" id="ARBA00004651"/>
    </source>
</evidence>
<feature type="transmembrane region" description="Helical" evidence="8">
    <location>
        <begin position="77"/>
        <end position="97"/>
    </location>
</feature>
<keyword evidence="7 8" id="KW-0472">Membrane</keyword>
<evidence type="ECO:0008006" key="11">
    <source>
        <dbReference type="Google" id="ProtNLM"/>
    </source>
</evidence>
<feature type="transmembrane region" description="Helical" evidence="8">
    <location>
        <begin position="306"/>
        <end position="324"/>
    </location>
</feature>
<keyword evidence="6 8" id="KW-1133">Transmembrane helix</keyword>
<feature type="transmembrane region" description="Helical" evidence="8">
    <location>
        <begin position="368"/>
        <end position="390"/>
    </location>
</feature>
<comment type="caution">
    <text evidence="9">The sequence shown here is derived from an EMBL/GenBank/DDBJ whole genome shotgun (WGS) entry which is preliminary data.</text>
</comment>
<feature type="transmembrane region" description="Helical" evidence="8">
    <location>
        <begin position="206"/>
        <end position="225"/>
    </location>
</feature>
<name>A0ABT4SYQ2_9ACTN</name>
<dbReference type="Proteomes" id="UP001212498">
    <property type="component" value="Unassembled WGS sequence"/>
</dbReference>
<keyword evidence="10" id="KW-1185">Reference proteome</keyword>
<feature type="transmembrane region" description="Helical" evidence="8">
    <location>
        <begin position="43"/>
        <end position="65"/>
    </location>
</feature>
<keyword evidence="5 8" id="KW-0812">Transmembrane</keyword>